<dbReference type="InterPro" id="IPR006094">
    <property type="entry name" value="Oxid_FAD_bind_N"/>
</dbReference>
<reference evidence="5 6" key="1">
    <citation type="journal article" date="2007" name="Genome Biol.">
        <title>Genome analysis and genome-wide proteomics of Thermococcus gammatolerans, the most radioresistant organism known amongst the Archaea.</title>
        <authorList>
            <person name="Zivanovic Y."/>
            <person name="Armengaud J."/>
            <person name="Lagorce A."/>
            <person name="Leplat C."/>
            <person name="Guerin P."/>
            <person name="Dutertre M."/>
            <person name="Anthouard V."/>
            <person name="Forterre P."/>
            <person name="Wincker P."/>
            <person name="Confalonieri F."/>
        </authorList>
    </citation>
    <scope>NUCLEOTIDE SEQUENCE [LARGE SCALE GENOMIC DNA]</scope>
    <source>
        <strain evidence="6">DSM 15229 / JCM 11827 / EJ3</strain>
    </source>
</reference>
<dbReference type="Gene3D" id="3.30.465.10">
    <property type="match status" value="1"/>
</dbReference>
<gene>
    <name evidence="5" type="ordered locus">TGAM_1021</name>
</gene>
<dbReference type="InterPro" id="IPR036318">
    <property type="entry name" value="FAD-bd_PCMH-like_sf"/>
</dbReference>
<evidence type="ECO:0000256" key="1">
    <source>
        <dbReference type="ARBA" id="ARBA00008000"/>
    </source>
</evidence>
<dbReference type="eggNOG" id="arCOG00337">
    <property type="taxonomic scope" value="Archaea"/>
</dbReference>
<accession>C5A5L1</accession>
<dbReference type="PaxDb" id="593117-TGAM_1021"/>
<organism evidence="5 6">
    <name type="scientific">Thermococcus gammatolerans (strain DSM 15229 / JCM 11827 / EJ3)</name>
    <dbReference type="NCBI Taxonomy" id="593117"/>
    <lineage>
        <taxon>Archaea</taxon>
        <taxon>Methanobacteriati</taxon>
        <taxon>Methanobacteriota</taxon>
        <taxon>Thermococci</taxon>
        <taxon>Thermococcales</taxon>
        <taxon>Thermococcaceae</taxon>
        <taxon>Thermococcus</taxon>
    </lineage>
</organism>
<name>C5A5L1_THEGJ</name>
<dbReference type="InterPro" id="IPR016171">
    <property type="entry name" value="Vanillyl_alc_oxidase_C-sub2"/>
</dbReference>
<dbReference type="Proteomes" id="UP000001488">
    <property type="component" value="Chromosome"/>
</dbReference>
<evidence type="ECO:0000313" key="6">
    <source>
        <dbReference type="Proteomes" id="UP000001488"/>
    </source>
</evidence>
<dbReference type="Pfam" id="PF01565">
    <property type="entry name" value="FAD_binding_4"/>
    <property type="match status" value="1"/>
</dbReference>
<evidence type="ECO:0000313" key="5">
    <source>
        <dbReference type="EMBL" id="ACS33523.1"/>
    </source>
</evidence>
<dbReference type="GO" id="GO:0008610">
    <property type="term" value="P:lipid biosynthetic process"/>
    <property type="evidence" value="ECO:0007669"/>
    <property type="project" value="InterPro"/>
</dbReference>
<dbReference type="InterPro" id="IPR004113">
    <property type="entry name" value="FAD-bd_oxidored_4_C"/>
</dbReference>
<dbReference type="InterPro" id="IPR016169">
    <property type="entry name" value="FAD-bd_PCMH_sub2"/>
</dbReference>
<comment type="similarity">
    <text evidence="1">Belongs to the FAD-binding oxidoreductase/transferase type 4 family.</text>
</comment>
<dbReference type="PANTHER" id="PTHR46568">
    <property type="entry name" value="ALKYLDIHYDROXYACETONEPHOSPHATE SYNTHASE, PEROXISOMAL"/>
    <property type="match status" value="1"/>
</dbReference>
<dbReference type="Gene3D" id="3.40.462.40">
    <property type="entry name" value="FAD-linked oxidase, cap domain/gating helix"/>
    <property type="match status" value="1"/>
</dbReference>
<dbReference type="InterPro" id="IPR016166">
    <property type="entry name" value="FAD-bd_PCMH"/>
</dbReference>
<dbReference type="GO" id="GO:0008609">
    <property type="term" value="F:alkylglycerone-phosphate synthase activity"/>
    <property type="evidence" value="ECO:0007669"/>
    <property type="project" value="InterPro"/>
</dbReference>
<dbReference type="PANTHER" id="PTHR46568:SF1">
    <property type="entry name" value="ALKYLDIHYDROXYACETONEPHOSPHATE SYNTHASE, PEROXISOMAL"/>
    <property type="match status" value="1"/>
</dbReference>
<evidence type="ECO:0000256" key="2">
    <source>
        <dbReference type="ARBA" id="ARBA00022630"/>
    </source>
</evidence>
<dbReference type="STRING" id="593117.TGAM_1021"/>
<keyword evidence="3" id="KW-0274">FAD</keyword>
<dbReference type="EMBL" id="CP001398">
    <property type="protein sequence ID" value="ACS33523.1"/>
    <property type="molecule type" value="Genomic_DNA"/>
</dbReference>
<evidence type="ECO:0000256" key="3">
    <source>
        <dbReference type="ARBA" id="ARBA00022827"/>
    </source>
</evidence>
<sequence length="498" mass="55587">MAPQVLQNAFICACNMCIRGGILTLTFDEVLKRPKRGSVDEAIAELKNLLGDKVSTKPADLFSYSHDYWLITFHWLLKGKVPALPDAVVFPESEEDVVNAVRVAHEKGVPLYPYGGGSGVLGGTVPEYGGIVVDLKRLRDLRLYEDDLMVEAGAGVNGYYIEEYLNRRGYTLGHFPQSLYPSTVGGWVATKAIGQFSTRYGGIEDMVLGLRAVIPPGKLIELKPHPRTATGPDLRKLFVGSEGIFGIVTRVWLKVRPYPEERFLLSFASESLEEALDSVRRILHRGARPAVVRIYDRVETKRHFYKFEELYGKIGTVIIVEGDSRLARAEKEIVEREFKGVPAGEEPVRHWLETRFNVKEISEFAPIGVVIDTIEVAVNWSRAAELYENVIRAMKSVKGTLMASAHASHFYDQGVCFYFTFAGVPPRGRSAGEFYNAVWDAAMRATLDSGGTISHHHGIGRHRRGWLAEELGDAYEVLRKVKLAIDEKDVMNPGNMVM</sequence>
<dbReference type="SUPFAM" id="SSF55103">
    <property type="entry name" value="FAD-linked oxidases, C-terminal domain"/>
    <property type="match status" value="1"/>
</dbReference>
<dbReference type="PATRIC" id="fig|593117.10.peg.1017"/>
<dbReference type="SUPFAM" id="SSF56176">
    <property type="entry name" value="FAD-binding/transporter-associated domain-like"/>
    <property type="match status" value="1"/>
</dbReference>
<proteinExistence type="inferred from homology"/>
<dbReference type="Pfam" id="PF02913">
    <property type="entry name" value="FAD-oxidase_C"/>
    <property type="match status" value="1"/>
</dbReference>
<dbReference type="GO" id="GO:0071949">
    <property type="term" value="F:FAD binding"/>
    <property type="evidence" value="ECO:0007669"/>
    <property type="project" value="InterPro"/>
</dbReference>
<evidence type="ECO:0000259" key="4">
    <source>
        <dbReference type="PROSITE" id="PS51387"/>
    </source>
</evidence>
<dbReference type="PROSITE" id="PS51387">
    <property type="entry name" value="FAD_PCMH"/>
    <property type="match status" value="1"/>
</dbReference>
<dbReference type="Gene3D" id="1.10.45.10">
    <property type="entry name" value="Vanillyl-alcohol Oxidase, Chain A, domain 4"/>
    <property type="match status" value="1"/>
</dbReference>
<keyword evidence="6" id="KW-1185">Reference proteome</keyword>
<protein>
    <submittedName>
        <fullName evidence="5">FAD/FMN-containing dehydrogenase</fullName>
    </submittedName>
</protein>
<dbReference type="InterPro" id="IPR025650">
    <property type="entry name" value="Alkyl-DHAP_Synthase"/>
</dbReference>
<dbReference type="KEGG" id="tga:TGAM_1021"/>
<feature type="domain" description="FAD-binding PCMH-type" evidence="4">
    <location>
        <begin position="81"/>
        <end position="258"/>
    </location>
</feature>
<dbReference type="AlphaFoldDB" id="C5A5L1"/>
<dbReference type="InterPro" id="IPR016164">
    <property type="entry name" value="FAD-linked_Oxase-like_C"/>
</dbReference>
<keyword evidence="2" id="KW-0285">Flavoprotein</keyword>
<dbReference type="HOGENOM" id="CLU_017779_2_3_2"/>